<dbReference type="RefSeq" id="WP_170038684.1">
    <property type="nucleotide sequence ID" value="NZ_JABDTL010000002.1"/>
</dbReference>
<proteinExistence type="predicted"/>
<reference evidence="2 3" key="1">
    <citation type="submission" date="2020-08" db="EMBL/GenBank/DDBJ databases">
        <title>Genomic Encyclopedia of Type Strains, Phase IV (KMG-IV): sequencing the most valuable type-strain genomes for metagenomic binning, comparative biology and taxonomic classification.</title>
        <authorList>
            <person name="Goeker M."/>
        </authorList>
    </citation>
    <scope>NUCLEOTIDE SEQUENCE [LARGE SCALE GENOMIC DNA]</scope>
    <source>
        <strain evidence="2 3">DSM 29007</strain>
    </source>
</reference>
<dbReference type="EMBL" id="JACHIA010000022">
    <property type="protein sequence ID" value="MBB6073207.1"/>
    <property type="molecule type" value="Genomic_DNA"/>
</dbReference>
<keyword evidence="1" id="KW-0732">Signal</keyword>
<gene>
    <name evidence="2" type="ORF">HNQ61_004874</name>
</gene>
<keyword evidence="3" id="KW-1185">Reference proteome</keyword>
<evidence type="ECO:0000313" key="2">
    <source>
        <dbReference type="EMBL" id="MBB6073207.1"/>
    </source>
</evidence>
<dbReference type="AlphaFoldDB" id="A0A841H554"/>
<comment type="caution">
    <text evidence="2">The sequence shown here is derived from an EMBL/GenBank/DDBJ whole genome shotgun (WGS) entry which is preliminary data.</text>
</comment>
<feature type="signal peptide" evidence="1">
    <location>
        <begin position="1"/>
        <end position="25"/>
    </location>
</feature>
<sequence length="160" mass="17601">MRAKMTFAHRWAMLAAVLLAAPLHAQHTGNWRASAVHAVMDYRASVLADTTAKFERCSVDEQVGAEALATGGSASLVRMMVGPCWSPGTRHFVRISSISGDQNSATVRVRVYRGEWEHDETYSLLPLRRPELMWVDSVSLSSGAQFYRARPISGVEAPAQ</sequence>
<protein>
    <submittedName>
        <fullName evidence="2">Uncharacterized protein</fullName>
    </submittedName>
</protein>
<dbReference type="Proteomes" id="UP000582837">
    <property type="component" value="Unassembled WGS sequence"/>
</dbReference>
<organism evidence="2 3">
    <name type="scientific">Longimicrobium terrae</name>
    <dbReference type="NCBI Taxonomy" id="1639882"/>
    <lineage>
        <taxon>Bacteria</taxon>
        <taxon>Pseudomonadati</taxon>
        <taxon>Gemmatimonadota</taxon>
        <taxon>Longimicrobiia</taxon>
        <taxon>Longimicrobiales</taxon>
        <taxon>Longimicrobiaceae</taxon>
        <taxon>Longimicrobium</taxon>
    </lineage>
</organism>
<evidence type="ECO:0000313" key="3">
    <source>
        <dbReference type="Proteomes" id="UP000582837"/>
    </source>
</evidence>
<evidence type="ECO:0000256" key="1">
    <source>
        <dbReference type="SAM" id="SignalP"/>
    </source>
</evidence>
<name>A0A841H554_9BACT</name>
<accession>A0A841H554</accession>
<feature type="chain" id="PRO_5032277241" evidence="1">
    <location>
        <begin position="26"/>
        <end position="160"/>
    </location>
</feature>